<dbReference type="PRINTS" id="PR00081">
    <property type="entry name" value="GDHRDH"/>
</dbReference>
<proteinExistence type="inferred from homology"/>
<organism evidence="3 4">
    <name type="scientific">Carpinus fangiana</name>
    <dbReference type="NCBI Taxonomy" id="176857"/>
    <lineage>
        <taxon>Eukaryota</taxon>
        <taxon>Viridiplantae</taxon>
        <taxon>Streptophyta</taxon>
        <taxon>Embryophyta</taxon>
        <taxon>Tracheophyta</taxon>
        <taxon>Spermatophyta</taxon>
        <taxon>Magnoliopsida</taxon>
        <taxon>eudicotyledons</taxon>
        <taxon>Gunneridae</taxon>
        <taxon>Pentapetalae</taxon>
        <taxon>rosids</taxon>
        <taxon>fabids</taxon>
        <taxon>Fagales</taxon>
        <taxon>Betulaceae</taxon>
        <taxon>Carpinus</taxon>
    </lineage>
</organism>
<evidence type="ECO:0000313" key="3">
    <source>
        <dbReference type="EMBL" id="KAE8036852.1"/>
    </source>
</evidence>
<protein>
    <submittedName>
        <fullName evidence="3">Uncharacterized protein</fullName>
    </submittedName>
</protein>
<sequence length="298" mass="32397">MANVTKTYHHSKYDAIDARRPELSQAGKNILVVGGSIGIGLAIAEGFLNADAHTVFVTGRSQQKLDAGKAQLARENLRTIRSDVSDADDVAKLWQDLKTAGTDIDVLVLNAGTDGGHISPFKSDMQLVETEYKITVLGNLAMTRAFLAQGPATGKVILNTSTGEIHWDPMIPEAMTYSSSKMAWATLMQMLASNTPAEEVQMISIHPGAILTQATVDAGYDVDAIDWDNESLPANFYVWAATPAASFLHGRFTWANWDVDELKAVVEQNDKDFLRIGIFGVGFNDPNKLWVDIKAKSA</sequence>
<reference evidence="3 4" key="1">
    <citation type="submission" date="2019-06" db="EMBL/GenBank/DDBJ databases">
        <title>A chromosomal-level reference genome of Carpinus fangiana (Coryloideae, Betulaceae).</title>
        <authorList>
            <person name="Yang X."/>
            <person name="Wang Z."/>
            <person name="Zhang L."/>
            <person name="Hao G."/>
            <person name="Liu J."/>
            <person name="Yang Y."/>
        </authorList>
    </citation>
    <scope>NUCLEOTIDE SEQUENCE [LARGE SCALE GENOMIC DNA]</scope>
    <source>
        <strain evidence="3">Cfa_2016G</strain>
        <tissue evidence="3">Leaf</tissue>
    </source>
</reference>
<gene>
    <name evidence="3" type="ORF">FH972_009485</name>
</gene>
<keyword evidence="4" id="KW-1185">Reference proteome</keyword>
<dbReference type="InterPro" id="IPR036291">
    <property type="entry name" value="NAD(P)-bd_dom_sf"/>
</dbReference>
<dbReference type="Gene3D" id="3.40.50.720">
    <property type="entry name" value="NAD(P)-binding Rossmann-like Domain"/>
    <property type="match status" value="1"/>
</dbReference>
<dbReference type="EMBL" id="CM017324">
    <property type="protein sequence ID" value="KAE8036852.1"/>
    <property type="molecule type" value="Genomic_DNA"/>
</dbReference>
<accession>A0A660KKH9</accession>
<dbReference type="SUPFAM" id="SSF51735">
    <property type="entry name" value="NAD(P)-binding Rossmann-fold domains"/>
    <property type="match status" value="1"/>
</dbReference>
<dbReference type="InterPro" id="IPR002347">
    <property type="entry name" value="SDR_fam"/>
</dbReference>
<dbReference type="CDD" id="cd05233">
    <property type="entry name" value="SDR_c"/>
    <property type="match status" value="1"/>
</dbReference>
<dbReference type="PANTHER" id="PTHR42901">
    <property type="entry name" value="ALCOHOL DEHYDROGENASE"/>
    <property type="match status" value="1"/>
</dbReference>
<dbReference type="GO" id="GO:0016491">
    <property type="term" value="F:oxidoreductase activity"/>
    <property type="evidence" value="ECO:0007669"/>
    <property type="project" value="UniProtKB-KW"/>
</dbReference>
<name>A0A660KKH9_9ROSI</name>
<evidence type="ECO:0000256" key="2">
    <source>
        <dbReference type="ARBA" id="ARBA00023002"/>
    </source>
</evidence>
<evidence type="ECO:0000313" key="4">
    <source>
        <dbReference type="Proteomes" id="UP000327013"/>
    </source>
</evidence>
<evidence type="ECO:0000256" key="1">
    <source>
        <dbReference type="ARBA" id="ARBA00006484"/>
    </source>
</evidence>
<dbReference type="Proteomes" id="UP000327013">
    <property type="component" value="Chromosome 4"/>
</dbReference>
<comment type="similarity">
    <text evidence="1">Belongs to the short-chain dehydrogenases/reductases (SDR) family.</text>
</comment>
<dbReference type="Pfam" id="PF00106">
    <property type="entry name" value="adh_short"/>
    <property type="match status" value="1"/>
</dbReference>
<dbReference type="PANTHER" id="PTHR42901:SF1">
    <property type="entry name" value="ALCOHOL DEHYDROGENASE"/>
    <property type="match status" value="1"/>
</dbReference>
<keyword evidence="2" id="KW-0560">Oxidoreductase</keyword>
<dbReference type="AlphaFoldDB" id="A0A660KKH9"/>
<dbReference type="OrthoDB" id="1933717at2759"/>